<sequence>MEPGVRRAGVVANDDLLRFWRVVLPEGQDRFEVGLFDAAGPLDLVATPEVPLEPGMGDFPYKAMTGRENERLEVRLPAGAPRRWLVGVVNWEPTSIRYEIELSFRRPLPPYPEYKPPLPQTVAALSPLERAIRATVQISTPEGSASGTLVTPDGLILTSYHVVGECRFADELFGCEGGLLRDESGNPVELIVGLPHESRGAATQYFVAEVLHALPRYDLALLQITRDLNGVPARGPIFPWIPLDLSPGALRLGDEVMVIGYPAIAQTAGRIPLSLTRGVLSGFAEHEGRRVLLQTDAAIESGHSGGALIRLPEARLVGIPSDTRLDWDTFEKQNYARPVTLLPADWVETLARRGAILYGVRPGPDGARTAEADRGVAR</sequence>
<reference evidence="2" key="1">
    <citation type="submission" date="2015-07" db="EMBL/GenBank/DDBJ databases">
        <title>Complete genome sequence and phylogenetic analysis of Limnochorda pilosa.</title>
        <authorList>
            <person name="Watanabe M."/>
            <person name="Kojima H."/>
            <person name="Fukui M."/>
        </authorList>
    </citation>
    <scope>NUCLEOTIDE SEQUENCE [LARGE SCALE GENOMIC DNA]</scope>
    <source>
        <strain evidence="2">HC45</strain>
    </source>
</reference>
<proteinExistence type="predicted"/>
<evidence type="ECO:0008006" key="3">
    <source>
        <dbReference type="Google" id="ProtNLM"/>
    </source>
</evidence>
<protein>
    <recommendedName>
        <fullName evidence="3">Serine protease</fullName>
    </recommendedName>
</protein>
<gene>
    <name evidence="1" type="ORF">LIP_0751</name>
</gene>
<organism evidence="1 2">
    <name type="scientific">Limnochorda pilosa</name>
    <dbReference type="NCBI Taxonomy" id="1555112"/>
    <lineage>
        <taxon>Bacteria</taxon>
        <taxon>Bacillati</taxon>
        <taxon>Bacillota</taxon>
        <taxon>Limnochordia</taxon>
        <taxon>Limnochordales</taxon>
        <taxon>Limnochordaceae</taxon>
        <taxon>Limnochorda</taxon>
    </lineage>
</organism>
<reference evidence="2" key="2">
    <citation type="journal article" date="2016" name="Int. J. Syst. Evol. Microbiol.">
        <title>Complete genome sequence and cell structure of Limnochorda pilosa, a Gram-negative spore-former within the phylum Firmicutes.</title>
        <authorList>
            <person name="Watanabe M."/>
            <person name="Kojima H."/>
            <person name="Fukui M."/>
        </authorList>
    </citation>
    <scope>NUCLEOTIDE SEQUENCE [LARGE SCALE GENOMIC DNA]</scope>
    <source>
        <strain evidence="2">HC45</strain>
    </source>
</reference>
<evidence type="ECO:0000313" key="1">
    <source>
        <dbReference type="EMBL" id="BAS26608.1"/>
    </source>
</evidence>
<dbReference type="RefSeq" id="WP_068134430.1">
    <property type="nucleotide sequence ID" value="NZ_AP014924.1"/>
</dbReference>
<dbReference type="PANTHER" id="PTHR43019">
    <property type="entry name" value="SERINE ENDOPROTEASE DEGS"/>
    <property type="match status" value="1"/>
</dbReference>
<dbReference type="PANTHER" id="PTHR43019:SF23">
    <property type="entry name" value="PROTEASE DO-LIKE 5, CHLOROPLASTIC"/>
    <property type="match status" value="1"/>
</dbReference>
<dbReference type="Proteomes" id="UP000065807">
    <property type="component" value="Chromosome"/>
</dbReference>
<keyword evidence="2" id="KW-1185">Reference proteome</keyword>
<name>A0A0K2SHM6_LIMPI</name>
<dbReference type="InterPro" id="IPR043504">
    <property type="entry name" value="Peptidase_S1_PA_chymotrypsin"/>
</dbReference>
<dbReference type="EMBL" id="AP014924">
    <property type="protein sequence ID" value="BAS26608.1"/>
    <property type="molecule type" value="Genomic_DNA"/>
</dbReference>
<dbReference type="Gene3D" id="2.40.10.10">
    <property type="entry name" value="Trypsin-like serine proteases"/>
    <property type="match status" value="2"/>
</dbReference>
<dbReference type="OrthoDB" id="568768at2"/>
<dbReference type="Pfam" id="PF13365">
    <property type="entry name" value="Trypsin_2"/>
    <property type="match status" value="1"/>
</dbReference>
<dbReference type="KEGG" id="lpil:LIP_0751"/>
<dbReference type="SUPFAM" id="SSF50494">
    <property type="entry name" value="Trypsin-like serine proteases"/>
    <property type="match status" value="1"/>
</dbReference>
<evidence type="ECO:0000313" key="2">
    <source>
        <dbReference type="Proteomes" id="UP000065807"/>
    </source>
</evidence>
<dbReference type="InterPro" id="IPR009003">
    <property type="entry name" value="Peptidase_S1_PA"/>
</dbReference>
<dbReference type="AlphaFoldDB" id="A0A0K2SHM6"/>
<accession>A0A0K2SHM6</accession>
<dbReference type="STRING" id="1555112.LIP_0751"/>